<keyword evidence="2" id="KW-1185">Reference proteome</keyword>
<evidence type="ECO:0000313" key="1">
    <source>
        <dbReference type="EMBL" id="KAF2629469.1"/>
    </source>
</evidence>
<accession>A0ACB6S8C6</accession>
<dbReference type="EMBL" id="MU006710">
    <property type="protein sequence ID" value="KAF2629469.1"/>
    <property type="molecule type" value="Genomic_DNA"/>
</dbReference>
<proteinExistence type="predicted"/>
<gene>
    <name evidence="1" type="ORF">BU25DRAFT_420306</name>
</gene>
<comment type="caution">
    <text evidence="1">The sequence shown here is derived from an EMBL/GenBank/DDBJ whole genome shotgun (WGS) entry which is preliminary data.</text>
</comment>
<organism evidence="1 2">
    <name type="scientific">Macroventuria anomochaeta</name>
    <dbReference type="NCBI Taxonomy" id="301207"/>
    <lineage>
        <taxon>Eukaryota</taxon>
        <taxon>Fungi</taxon>
        <taxon>Dikarya</taxon>
        <taxon>Ascomycota</taxon>
        <taxon>Pezizomycotina</taxon>
        <taxon>Dothideomycetes</taxon>
        <taxon>Pleosporomycetidae</taxon>
        <taxon>Pleosporales</taxon>
        <taxon>Pleosporineae</taxon>
        <taxon>Didymellaceae</taxon>
        <taxon>Macroventuria</taxon>
    </lineage>
</organism>
<name>A0ACB6S8C6_9PLEO</name>
<sequence length="233" mass="26426">MRSDMRMEEVIGTLYKYSFLAKQNNVRQHPRQEWYAMHRPVHLATWVWVKKYSNLSDVMEKAVRHVAGVFLSDDYVKEPVWRAYLPHALQLLERERGSDAQEVAKLCLLVQDAVELLEIVVKAKEALQPDHPSRLASQQALAMTYEASKQVQEAADLPENVVKIRTRILRADHPSLLISVEALADMCAELAVDSAETSLSSSPESPSMAGSGDFVVQQYHEKRHTLLSSTHIH</sequence>
<reference evidence="1" key="1">
    <citation type="journal article" date="2020" name="Stud. Mycol.">
        <title>101 Dothideomycetes genomes: a test case for predicting lifestyles and emergence of pathogens.</title>
        <authorList>
            <person name="Haridas S."/>
            <person name="Albert R."/>
            <person name="Binder M."/>
            <person name="Bloem J."/>
            <person name="Labutti K."/>
            <person name="Salamov A."/>
            <person name="Andreopoulos B."/>
            <person name="Baker S."/>
            <person name="Barry K."/>
            <person name="Bills G."/>
            <person name="Bluhm B."/>
            <person name="Cannon C."/>
            <person name="Castanera R."/>
            <person name="Culley D."/>
            <person name="Daum C."/>
            <person name="Ezra D."/>
            <person name="Gonzalez J."/>
            <person name="Henrissat B."/>
            <person name="Kuo A."/>
            <person name="Liang C."/>
            <person name="Lipzen A."/>
            <person name="Lutzoni F."/>
            <person name="Magnuson J."/>
            <person name="Mondo S."/>
            <person name="Nolan M."/>
            <person name="Ohm R."/>
            <person name="Pangilinan J."/>
            <person name="Park H.-J."/>
            <person name="Ramirez L."/>
            <person name="Alfaro M."/>
            <person name="Sun H."/>
            <person name="Tritt A."/>
            <person name="Yoshinaga Y."/>
            <person name="Zwiers L.-H."/>
            <person name="Turgeon B."/>
            <person name="Goodwin S."/>
            <person name="Spatafora J."/>
            <person name="Crous P."/>
            <person name="Grigoriev I."/>
        </authorList>
    </citation>
    <scope>NUCLEOTIDE SEQUENCE</scope>
    <source>
        <strain evidence="1">CBS 525.71</strain>
    </source>
</reference>
<evidence type="ECO:0000313" key="2">
    <source>
        <dbReference type="Proteomes" id="UP000799754"/>
    </source>
</evidence>
<dbReference type="Proteomes" id="UP000799754">
    <property type="component" value="Unassembled WGS sequence"/>
</dbReference>
<protein>
    <submittedName>
        <fullName evidence="1">Uncharacterized protein</fullName>
    </submittedName>
</protein>